<feature type="domain" description="Membrane insertase YidC/Oxa/ALB C-terminal" evidence="15">
    <location>
        <begin position="397"/>
        <end position="579"/>
    </location>
</feature>
<dbReference type="Pfam" id="PF14849">
    <property type="entry name" value="YidC_periplas"/>
    <property type="match status" value="1"/>
</dbReference>
<keyword evidence="5 13" id="KW-1003">Cell membrane</keyword>
<name>A0A538S913_UNCEI</name>
<evidence type="ECO:0000259" key="15">
    <source>
        <dbReference type="Pfam" id="PF02096"/>
    </source>
</evidence>
<evidence type="ECO:0000256" key="2">
    <source>
        <dbReference type="ARBA" id="ARBA00010527"/>
    </source>
</evidence>
<evidence type="ECO:0000313" key="18">
    <source>
        <dbReference type="Proteomes" id="UP000320184"/>
    </source>
</evidence>
<dbReference type="InterPro" id="IPR019998">
    <property type="entry name" value="Membr_insert_YidC"/>
</dbReference>
<evidence type="ECO:0000256" key="9">
    <source>
        <dbReference type="ARBA" id="ARBA00023136"/>
    </source>
</evidence>
<organism evidence="17 18">
    <name type="scientific">Eiseniibacteriota bacterium</name>
    <dbReference type="NCBI Taxonomy" id="2212470"/>
    <lineage>
        <taxon>Bacteria</taxon>
        <taxon>Candidatus Eiseniibacteriota</taxon>
    </lineage>
</organism>
<evidence type="ECO:0000259" key="16">
    <source>
        <dbReference type="Pfam" id="PF14849"/>
    </source>
</evidence>
<evidence type="ECO:0000256" key="14">
    <source>
        <dbReference type="SAM" id="MobiDB-lite"/>
    </source>
</evidence>
<proteinExistence type="inferred from homology"/>
<dbReference type="CDD" id="cd20070">
    <property type="entry name" value="5TM_YidC_Alb3"/>
    <property type="match status" value="1"/>
</dbReference>
<comment type="function">
    <text evidence="13">Required for the insertion and/or proper folding and/or complex formation of integral membrane proteins into the membrane. Involved in integration of membrane proteins that insert both dependently and independently of the Sec translocase complex, as well as at least some lipoproteins. Aids folding of multispanning membrane proteins.</text>
</comment>
<dbReference type="HAMAP" id="MF_01810">
    <property type="entry name" value="YidC_type1"/>
    <property type="match status" value="1"/>
</dbReference>
<keyword evidence="8 13" id="KW-1133">Transmembrane helix</keyword>
<evidence type="ECO:0000256" key="13">
    <source>
        <dbReference type="HAMAP-Rule" id="MF_01810"/>
    </source>
</evidence>
<dbReference type="Pfam" id="PF02096">
    <property type="entry name" value="60KD_IMP"/>
    <property type="match status" value="1"/>
</dbReference>
<dbReference type="GO" id="GO:0015031">
    <property type="term" value="P:protein transport"/>
    <property type="evidence" value="ECO:0007669"/>
    <property type="project" value="UniProtKB-KW"/>
</dbReference>
<dbReference type="CDD" id="cd19961">
    <property type="entry name" value="EcYidC-like_peri"/>
    <property type="match status" value="1"/>
</dbReference>
<evidence type="ECO:0000256" key="6">
    <source>
        <dbReference type="ARBA" id="ARBA00022692"/>
    </source>
</evidence>
<sequence length="612" mass="66869">MDRKTIIGVALCLLLLVLYRPLLRWVGLEHYLESPRQAPVSAVDTTRRDTSRIAGAAAPPPAARLESSPASPPSAGSQAHAAPERLVDVETPLYHARFSSRGARLVSVELKRYASAHGASSRGVKGRRFKSGREIPPGDRVVLAGGPLFGLDLGSGKALQSLADMDFAVAESLDAAGSRRVVTFTAQDSGGPFVRETYRVRPDTYALDLEVELRGVPANSRILDYSLTSRSWPLLTESDVVSDARTLRASSLVGTNIHRERAVGLLKTARDFDGNAAWEVVQSRYFMSGVAIHQGDARGVQSRAELRSSTTEELALAPPGAKPEQPVAVNSLVVGLPPESRPVQRFVFYAGPAEYFGLAGLKSQLEGAVDLGWPWILPFARFLLRVLNWLDVLLQNYGLSIIALATLVRVLLHPLNMMSMKSMRAMQRLQPEMERIKEKYKNDASAMNAAVMALYKENKVNPAGGCLPMLLQMPLFVALYQVLFNAIELRLAPFVAWMQDLSAPDLLFTIGPLPIRLLPLLMAGSGILSQRVTPTDPRQLPSMYMMNVMMLVFFYNLPSGLVLYWTVMNLLTALQQWMVLRQDAAAPVPAAAAPARASSPGPKKRRAEGRTG</sequence>
<dbReference type="InterPro" id="IPR001708">
    <property type="entry name" value="YidC/ALB3/OXA1/COX18"/>
</dbReference>
<reference evidence="17 18" key="1">
    <citation type="journal article" date="2019" name="Nat. Microbiol.">
        <title>Mediterranean grassland soil C-N compound turnover is dependent on rainfall and depth, and is mediated by genomically divergent microorganisms.</title>
        <authorList>
            <person name="Diamond S."/>
            <person name="Andeer P.F."/>
            <person name="Li Z."/>
            <person name="Crits-Christoph A."/>
            <person name="Burstein D."/>
            <person name="Anantharaman K."/>
            <person name="Lane K.R."/>
            <person name="Thomas B.C."/>
            <person name="Pan C."/>
            <person name="Northen T.R."/>
            <person name="Banfield J.F."/>
        </authorList>
    </citation>
    <scope>NUCLEOTIDE SEQUENCE [LARGE SCALE GENOMIC DNA]</scope>
    <source>
        <strain evidence="17">WS_3</strain>
    </source>
</reference>
<comment type="subunit">
    <text evidence="13">Interacts with the Sec translocase complex via SecD. Specifically interacts with transmembrane segments of nascent integral membrane proteins during membrane integration.</text>
</comment>
<dbReference type="InterPro" id="IPR028055">
    <property type="entry name" value="YidC/Oxa/ALB_C"/>
</dbReference>
<dbReference type="Proteomes" id="UP000320184">
    <property type="component" value="Unassembled WGS sequence"/>
</dbReference>
<feature type="domain" description="Membrane insertase YidC N-terminal" evidence="16">
    <location>
        <begin position="87"/>
        <end position="377"/>
    </location>
</feature>
<evidence type="ECO:0000256" key="12">
    <source>
        <dbReference type="ARBA" id="ARBA00033342"/>
    </source>
</evidence>
<dbReference type="Gene3D" id="2.70.98.90">
    <property type="match status" value="1"/>
</dbReference>
<dbReference type="InterPro" id="IPR047196">
    <property type="entry name" value="YidC_ALB_C"/>
</dbReference>
<feature type="compositionally biased region" description="Basic residues" evidence="14">
    <location>
        <begin position="602"/>
        <end position="612"/>
    </location>
</feature>
<feature type="compositionally biased region" description="Low complexity" evidence="14">
    <location>
        <begin position="590"/>
        <end position="601"/>
    </location>
</feature>
<evidence type="ECO:0000256" key="1">
    <source>
        <dbReference type="ARBA" id="ARBA00004429"/>
    </source>
</evidence>
<gene>
    <name evidence="13 17" type="primary">yidC</name>
    <name evidence="17" type="ORF">E6K73_12995</name>
</gene>
<protein>
    <recommendedName>
        <fullName evidence="3 13">Membrane protein insertase YidC</fullName>
    </recommendedName>
    <alternativeName>
        <fullName evidence="12 13">Foldase YidC</fullName>
    </alternativeName>
    <alternativeName>
        <fullName evidence="11 13">Membrane integrase YidC</fullName>
    </alternativeName>
    <alternativeName>
        <fullName evidence="13">Membrane protein YidC</fullName>
    </alternativeName>
</protein>
<keyword evidence="7 13" id="KW-0653">Protein transport</keyword>
<feature type="transmembrane region" description="Helical" evidence="13">
    <location>
        <begin position="397"/>
        <end position="418"/>
    </location>
</feature>
<keyword evidence="4 13" id="KW-0813">Transport</keyword>
<dbReference type="PANTHER" id="PTHR12428:SF65">
    <property type="entry name" value="CYTOCHROME C OXIDASE ASSEMBLY PROTEIN COX18, MITOCHONDRIAL"/>
    <property type="match status" value="1"/>
</dbReference>
<evidence type="ECO:0000256" key="3">
    <source>
        <dbReference type="ARBA" id="ARBA00015325"/>
    </source>
</evidence>
<dbReference type="InterPro" id="IPR028053">
    <property type="entry name" value="Membr_insert_YidC_N"/>
</dbReference>
<dbReference type="PANTHER" id="PTHR12428">
    <property type="entry name" value="OXA1"/>
    <property type="match status" value="1"/>
</dbReference>
<feature type="region of interest" description="Disordered" evidence="14">
    <location>
        <begin position="590"/>
        <end position="612"/>
    </location>
</feature>
<dbReference type="PRINTS" id="PR01900">
    <property type="entry name" value="YIDCPROTEIN"/>
</dbReference>
<comment type="caution">
    <text evidence="13">Lacks conserved residue(s) required for the propagation of feature annotation.</text>
</comment>
<dbReference type="AlphaFoldDB" id="A0A538S913"/>
<evidence type="ECO:0000313" key="17">
    <source>
        <dbReference type="EMBL" id="TMQ47868.1"/>
    </source>
</evidence>
<feature type="compositionally biased region" description="Low complexity" evidence="14">
    <location>
        <begin position="63"/>
        <end position="81"/>
    </location>
</feature>
<evidence type="ECO:0000256" key="10">
    <source>
        <dbReference type="ARBA" id="ARBA00023186"/>
    </source>
</evidence>
<comment type="subcellular location">
    <subcellularLocation>
        <location evidence="1">Cell inner membrane</location>
        <topology evidence="1">Multi-pass membrane protein</topology>
    </subcellularLocation>
    <subcellularLocation>
        <location evidence="13">Cell membrane</location>
        <topology evidence="13">Multi-pass membrane protein</topology>
    </subcellularLocation>
</comment>
<keyword evidence="9 13" id="KW-0472">Membrane</keyword>
<dbReference type="InterPro" id="IPR038221">
    <property type="entry name" value="YidC_periplasmic_sf"/>
</dbReference>
<evidence type="ECO:0000256" key="5">
    <source>
        <dbReference type="ARBA" id="ARBA00022475"/>
    </source>
</evidence>
<evidence type="ECO:0000256" key="8">
    <source>
        <dbReference type="ARBA" id="ARBA00022989"/>
    </source>
</evidence>
<dbReference type="NCBIfam" id="TIGR03593">
    <property type="entry name" value="yidC_nterm"/>
    <property type="match status" value="1"/>
</dbReference>
<dbReference type="PRINTS" id="PR00701">
    <property type="entry name" value="60KDINNERMP"/>
</dbReference>
<keyword evidence="6 13" id="KW-0812">Transmembrane</keyword>
<feature type="transmembrane region" description="Helical" evidence="13">
    <location>
        <begin position="548"/>
        <end position="567"/>
    </location>
</feature>
<dbReference type="GO" id="GO:0005886">
    <property type="term" value="C:plasma membrane"/>
    <property type="evidence" value="ECO:0007669"/>
    <property type="project" value="UniProtKB-SubCell"/>
</dbReference>
<accession>A0A538S913</accession>
<comment type="caution">
    <text evidence="17">The sequence shown here is derived from an EMBL/GenBank/DDBJ whole genome shotgun (WGS) entry which is preliminary data.</text>
</comment>
<dbReference type="NCBIfam" id="TIGR03592">
    <property type="entry name" value="yidC_oxa1_cterm"/>
    <property type="match status" value="1"/>
</dbReference>
<dbReference type="GO" id="GO:0032977">
    <property type="term" value="F:membrane insertase activity"/>
    <property type="evidence" value="ECO:0007669"/>
    <property type="project" value="InterPro"/>
</dbReference>
<comment type="similarity">
    <text evidence="2 13">Belongs to the OXA1/ALB3/YidC family. Type 1 subfamily.</text>
</comment>
<feature type="transmembrane region" description="Helical" evidence="13">
    <location>
        <begin position="507"/>
        <end position="528"/>
    </location>
</feature>
<keyword evidence="10 13" id="KW-0143">Chaperone</keyword>
<dbReference type="GO" id="GO:0051205">
    <property type="term" value="P:protein insertion into membrane"/>
    <property type="evidence" value="ECO:0007669"/>
    <property type="project" value="TreeGrafter"/>
</dbReference>
<evidence type="ECO:0000256" key="11">
    <source>
        <dbReference type="ARBA" id="ARBA00033245"/>
    </source>
</evidence>
<dbReference type="EMBL" id="VBOT01000164">
    <property type="protein sequence ID" value="TMQ47868.1"/>
    <property type="molecule type" value="Genomic_DNA"/>
</dbReference>
<evidence type="ECO:0000256" key="4">
    <source>
        <dbReference type="ARBA" id="ARBA00022448"/>
    </source>
</evidence>
<feature type="region of interest" description="Disordered" evidence="14">
    <location>
        <begin position="55"/>
        <end position="82"/>
    </location>
</feature>
<evidence type="ECO:0000256" key="7">
    <source>
        <dbReference type="ARBA" id="ARBA00022927"/>
    </source>
</evidence>